<sequence>MGKEIGPLLSSKDSLEHRQSAKELSDAIKKDPMKCMALLETSKCEVRDAATSEYFPADVAGKTSKRAPLNFIQHHVPAAVGCAKSVVTDMCKKDANTLRMLFYRLTPALPGGESGPLKVHLVGGGTRVTATCSIDLNWLYNDPVALDPSKPWSEIPARSFSEAAAKPLRASIEEKKKEPDKLCESPEGVLDASEVASVAAPNDEVSASEFAGAPAKTAAASNAASGASPMGGAASSSGLTSPASSLPAVPLVGLAGAKPPSVRSERKHEARLALASQLGQQKIDEPSTPK</sequence>
<protein>
    <submittedName>
        <fullName evidence="2">Uncharacterized protein</fullName>
    </submittedName>
</protein>
<dbReference type="Proteomes" id="UP001189429">
    <property type="component" value="Unassembled WGS sequence"/>
</dbReference>
<dbReference type="EMBL" id="CAUYUJ010014972">
    <property type="protein sequence ID" value="CAK0848366.1"/>
    <property type="molecule type" value="Genomic_DNA"/>
</dbReference>
<feature type="region of interest" description="Disordered" evidence="1">
    <location>
        <begin position="212"/>
        <end position="290"/>
    </location>
</feature>
<feature type="compositionally biased region" description="Low complexity" evidence="1">
    <location>
        <begin position="212"/>
        <end position="248"/>
    </location>
</feature>
<keyword evidence="3" id="KW-1185">Reference proteome</keyword>
<evidence type="ECO:0000313" key="2">
    <source>
        <dbReference type="EMBL" id="CAK0848366.1"/>
    </source>
</evidence>
<organism evidence="2 3">
    <name type="scientific">Prorocentrum cordatum</name>
    <dbReference type="NCBI Taxonomy" id="2364126"/>
    <lineage>
        <taxon>Eukaryota</taxon>
        <taxon>Sar</taxon>
        <taxon>Alveolata</taxon>
        <taxon>Dinophyceae</taxon>
        <taxon>Prorocentrales</taxon>
        <taxon>Prorocentraceae</taxon>
        <taxon>Prorocentrum</taxon>
    </lineage>
</organism>
<evidence type="ECO:0000256" key="1">
    <source>
        <dbReference type="SAM" id="MobiDB-lite"/>
    </source>
</evidence>
<gene>
    <name evidence="2" type="ORF">PCOR1329_LOCUS41314</name>
</gene>
<name>A0ABN9TQH6_9DINO</name>
<reference evidence="2" key="1">
    <citation type="submission" date="2023-10" db="EMBL/GenBank/DDBJ databases">
        <authorList>
            <person name="Chen Y."/>
            <person name="Shah S."/>
            <person name="Dougan E. K."/>
            <person name="Thang M."/>
            <person name="Chan C."/>
        </authorList>
    </citation>
    <scope>NUCLEOTIDE SEQUENCE [LARGE SCALE GENOMIC DNA]</scope>
</reference>
<accession>A0ABN9TQH6</accession>
<proteinExistence type="predicted"/>
<comment type="caution">
    <text evidence="2">The sequence shown here is derived from an EMBL/GenBank/DDBJ whole genome shotgun (WGS) entry which is preliminary data.</text>
</comment>
<evidence type="ECO:0000313" key="3">
    <source>
        <dbReference type="Proteomes" id="UP001189429"/>
    </source>
</evidence>